<feature type="coiled-coil region" evidence="1">
    <location>
        <begin position="234"/>
        <end position="266"/>
    </location>
</feature>
<dbReference type="EMBL" id="SLWB01000014">
    <property type="protein sequence ID" value="TCN63882.1"/>
    <property type="molecule type" value="Genomic_DNA"/>
</dbReference>
<evidence type="ECO:0000313" key="3">
    <source>
        <dbReference type="Proteomes" id="UP000294830"/>
    </source>
</evidence>
<dbReference type="AlphaFoldDB" id="A0A4R2EAV7"/>
<sequence length="352" mass="39705">MNISQLIKIATYISGSIEANGICNHYQSLIGHCRRASDGDSAVTSAMVGETLRLLEDGNSKFDPKSWDRGVLRIYEKLENPSLFGRQASELLRGLYEQSKGDYSLLLKELEGNHTRILALLNQLGLLVGSLEPLVGPSVEIGDAVDNEERNHLLQIYFEGALFIKDINQLEKFCRIWSSILSSFTTLTREKAEEVGIYDIEMSSITFYAGIRTLNALSNGTYRILNQYQRILEIKRMQQELTEMELNNAEVIVELLEDEISNVVDEESSAIASELLAKYEWDEELEDGADVYRLVKTSLKQTLSFVEKGGRIFSNHSSGLKAVNEKVVQMLQSLKEAESRQQNAEIFNFESI</sequence>
<keyword evidence="1" id="KW-0175">Coiled coil</keyword>
<dbReference type="Proteomes" id="UP000294830">
    <property type="component" value="Unassembled WGS sequence"/>
</dbReference>
<name>A0A4R2EAV7_9BACT</name>
<gene>
    <name evidence="2" type="ORF">CLV25_11437</name>
</gene>
<organism evidence="2 3">
    <name type="scientific">Acetobacteroides hydrogenigenes</name>
    <dbReference type="NCBI Taxonomy" id="979970"/>
    <lineage>
        <taxon>Bacteria</taxon>
        <taxon>Pseudomonadati</taxon>
        <taxon>Bacteroidota</taxon>
        <taxon>Bacteroidia</taxon>
        <taxon>Bacteroidales</taxon>
        <taxon>Rikenellaceae</taxon>
        <taxon>Acetobacteroides</taxon>
    </lineage>
</organism>
<dbReference type="RefSeq" id="WP_131840034.1">
    <property type="nucleotide sequence ID" value="NZ_SLWB01000014.1"/>
</dbReference>
<proteinExistence type="predicted"/>
<evidence type="ECO:0000256" key="1">
    <source>
        <dbReference type="SAM" id="Coils"/>
    </source>
</evidence>
<keyword evidence="3" id="KW-1185">Reference proteome</keyword>
<evidence type="ECO:0000313" key="2">
    <source>
        <dbReference type="EMBL" id="TCN63882.1"/>
    </source>
</evidence>
<protein>
    <submittedName>
        <fullName evidence="2">Uncharacterized protein</fullName>
    </submittedName>
</protein>
<comment type="caution">
    <text evidence="2">The sequence shown here is derived from an EMBL/GenBank/DDBJ whole genome shotgun (WGS) entry which is preliminary data.</text>
</comment>
<accession>A0A4R2EAV7</accession>
<reference evidence="2 3" key="1">
    <citation type="submission" date="2019-03" db="EMBL/GenBank/DDBJ databases">
        <title>Genomic Encyclopedia of Archaeal and Bacterial Type Strains, Phase II (KMG-II): from individual species to whole genera.</title>
        <authorList>
            <person name="Goeker M."/>
        </authorList>
    </citation>
    <scope>NUCLEOTIDE SEQUENCE [LARGE SCALE GENOMIC DNA]</scope>
    <source>
        <strain evidence="2 3">RL-C</strain>
    </source>
</reference>